<proteinExistence type="predicted"/>
<feature type="domain" description="C2H2-type" evidence="7">
    <location>
        <begin position="201"/>
        <end position="230"/>
    </location>
</feature>
<evidence type="ECO:0000256" key="2">
    <source>
        <dbReference type="ARBA" id="ARBA00022771"/>
    </source>
</evidence>
<feature type="compositionally biased region" description="Low complexity" evidence="6">
    <location>
        <begin position="127"/>
        <end position="165"/>
    </location>
</feature>
<evidence type="ECO:0000256" key="6">
    <source>
        <dbReference type="SAM" id="MobiDB-lite"/>
    </source>
</evidence>
<dbReference type="SUPFAM" id="SSF57667">
    <property type="entry name" value="beta-beta-alpha zinc fingers"/>
    <property type="match status" value="2"/>
</dbReference>
<dbReference type="PROSITE" id="PS00028">
    <property type="entry name" value="ZINC_FINGER_C2H2_1"/>
    <property type="match status" value="2"/>
</dbReference>
<dbReference type="GO" id="GO:0000981">
    <property type="term" value="F:DNA-binding transcription factor activity, RNA polymerase II-specific"/>
    <property type="evidence" value="ECO:0007669"/>
    <property type="project" value="TreeGrafter"/>
</dbReference>
<sequence length="365" mass="40518">FESSQLLVMLNNQFNNHPTDRPVHFAAALAAVPNAPSFPTLRRTHSLEFISSAALHAPMTDTAPCESFRGTTSFPGTPLSMDCSTMPADDEYLSEYRPWCSWTSPYAGTAGTQQVSSRSSPDDRPESPMTMLTSSFSTSLPSTYTSSSPSISSTCYSPSLSTSSPVLDRKRALQDDSTSESNDETIHPSSSSNKKVHMQRYVCPVADCNRTFNRPYNLKSHGLTHAVHRPYVCEKCSKTFARVHDRNRHMNSHMPQKPHVCIVCLGRFARQDAVIRHLKLSNELNACSKILKENGVSFRDAAAGRVARESLGEDKEIKQRLEVLEEEARKARAKRTLELMNVNVEFFGRTSAATTTAITDMAMQE</sequence>
<dbReference type="PROSITE" id="PS50157">
    <property type="entry name" value="ZINC_FINGER_C2H2_2"/>
    <property type="match status" value="2"/>
</dbReference>
<evidence type="ECO:0000313" key="9">
    <source>
        <dbReference type="Proteomes" id="UP000726737"/>
    </source>
</evidence>
<comment type="caution">
    <text evidence="8">The sequence shown here is derived from an EMBL/GenBank/DDBJ whole genome shotgun (WGS) entry which is preliminary data.</text>
</comment>
<organism evidence="8 9">
    <name type="scientific">Mortierella polycephala</name>
    <dbReference type="NCBI Taxonomy" id="41804"/>
    <lineage>
        <taxon>Eukaryota</taxon>
        <taxon>Fungi</taxon>
        <taxon>Fungi incertae sedis</taxon>
        <taxon>Mucoromycota</taxon>
        <taxon>Mortierellomycotina</taxon>
        <taxon>Mortierellomycetes</taxon>
        <taxon>Mortierellales</taxon>
        <taxon>Mortierellaceae</taxon>
        <taxon>Mortierella</taxon>
    </lineage>
</organism>
<dbReference type="SMART" id="SM00355">
    <property type="entry name" value="ZnF_C2H2"/>
    <property type="match status" value="3"/>
</dbReference>
<dbReference type="EMBL" id="JAAAJA010001504">
    <property type="protein sequence ID" value="KAG0247248.1"/>
    <property type="molecule type" value="Genomic_DNA"/>
</dbReference>
<keyword evidence="2 4" id="KW-0863">Zinc-finger</keyword>
<evidence type="ECO:0000259" key="7">
    <source>
        <dbReference type="PROSITE" id="PS50157"/>
    </source>
</evidence>
<dbReference type="Pfam" id="PF00096">
    <property type="entry name" value="zf-C2H2"/>
    <property type="match status" value="2"/>
</dbReference>
<feature type="coiled-coil region" evidence="5">
    <location>
        <begin position="307"/>
        <end position="334"/>
    </location>
</feature>
<dbReference type="InterPro" id="IPR013087">
    <property type="entry name" value="Znf_C2H2_type"/>
</dbReference>
<dbReference type="GO" id="GO:0008270">
    <property type="term" value="F:zinc ion binding"/>
    <property type="evidence" value="ECO:0007669"/>
    <property type="project" value="UniProtKB-KW"/>
</dbReference>
<dbReference type="PANTHER" id="PTHR23235">
    <property type="entry name" value="KRUEPPEL-LIKE TRANSCRIPTION FACTOR"/>
    <property type="match status" value="1"/>
</dbReference>
<accession>A0A9P6PL21</accession>
<name>A0A9P6PL21_9FUNG</name>
<evidence type="ECO:0000256" key="1">
    <source>
        <dbReference type="ARBA" id="ARBA00022723"/>
    </source>
</evidence>
<dbReference type="OrthoDB" id="8922241at2759"/>
<evidence type="ECO:0000256" key="4">
    <source>
        <dbReference type="PROSITE-ProRule" id="PRU00042"/>
    </source>
</evidence>
<keyword evidence="3" id="KW-0862">Zinc</keyword>
<keyword evidence="1" id="KW-0479">Metal-binding</keyword>
<dbReference type="GO" id="GO:0000978">
    <property type="term" value="F:RNA polymerase II cis-regulatory region sequence-specific DNA binding"/>
    <property type="evidence" value="ECO:0007669"/>
    <property type="project" value="TreeGrafter"/>
</dbReference>
<dbReference type="PANTHER" id="PTHR23235:SF120">
    <property type="entry name" value="KRUPPEL-LIKE FACTOR 15"/>
    <property type="match status" value="1"/>
</dbReference>
<evidence type="ECO:0000256" key="3">
    <source>
        <dbReference type="ARBA" id="ARBA00022833"/>
    </source>
</evidence>
<gene>
    <name evidence="8" type="ORF">BG011_001814</name>
</gene>
<feature type="domain" description="C2H2-type" evidence="7">
    <location>
        <begin position="231"/>
        <end position="258"/>
    </location>
</feature>
<dbReference type="Proteomes" id="UP000726737">
    <property type="component" value="Unassembled WGS sequence"/>
</dbReference>
<feature type="non-terminal residue" evidence="8">
    <location>
        <position position="1"/>
    </location>
</feature>
<dbReference type="InterPro" id="IPR036236">
    <property type="entry name" value="Znf_C2H2_sf"/>
</dbReference>
<protein>
    <recommendedName>
        <fullName evidence="7">C2H2-type domain-containing protein</fullName>
    </recommendedName>
</protein>
<keyword evidence="9" id="KW-1185">Reference proteome</keyword>
<keyword evidence="5" id="KW-0175">Coiled coil</keyword>
<reference evidence="8" key="1">
    <citation type="journal article" date="2020" name="Fungal Divers.">
        <title>Resolving the Mortierellaceae phylogeny through synthesis of multi-gene phylogenetics and phylogenomics.</title>
        <authorList>
            <person name="Vandepol N."/>
            <person name="Liber J."/>
            <person name="Desiro A."/>
            <person name="Na H."/>
            <person name="Kennedy M."/>
            <person name="Barry K."/>
            <person name="Grigoriev I.V."/>
            <person name="Miller A.N."/>
            <person name="O'Donnell K."/>
            <person name="Stajich J.E."/>
            <person name="Bonito G."/>
        </authorList>
    </citation>
    <scope>NUCLEOTIDE SEQUENCE</scope>
    <source>
        <strain evidence="8">KOD948</strain>
    </source>
</reference>
<evidence type="ECO:0000256" key="5">
    <source>
        <dbReference type="SAM" id="Coils"/>
    </source>
</evidence>
<feature type="region of interest" description="Disordered" evidence="6">
    <location>
        <begin position="108"/>
        <end position="195"/>
    </location>
</feature>
<dbReference type="Gene3D" id="3.30.160.60">
    <property type="entry name" value="Classic Zinc Finger"/>
    <property type="match status" value="2"/>
</dbReference>
<evidence type="ECO:0000313" key="8">
    <source>
        <dbReference type="EMBL" id="KAG0247248.1"/>
    </source>
</evidence>
<dbReference type="AlphaFoldDB" id="A0A9P6PL21"/>